<evidence type="ECO:0000256" key="2">
    <source>
        <dbReference type="SAM" id="Coils"/>
    </source>
</evidence>
<dbReference type="STRING" id="38772.ENSGAGP00000024429"/>
<feature type="domain" description="Rootletin-like coiled-coil" evidence="3">
    <location>
        <begin position="39"/>
        <end position="212"/>
    </location>
</feature>
<dbReference type="Pfam" id="PF15035">
    <property type="entry name" value="Rootletin"/>
    <property type="match status" value="1"/>
</dbReference>
<evidence type="ECO:0000259" key="3">
    <source>
        <dbReference type="Pfam" id="PF15035"/>
    </source>
</evidence>
<feature type="coiled-coil region" evidence="2">
    <location>
        <begin position="250"/>
        <end position="316"/>
    </location>
</feature>
<dbReference type="GO" id="GO:0005814">
    <property type="term" value="C:centriole"/>
    <property type="evidence" value="ECO:0007669"/>
    <property type="project" value="TreeGrafter"/>
</dbReference>
<sequence length="507" mass="59483">MEAGDQEVSSMKLQTLSLLPEEQIVTLRQQMVESQASYQRKLQSSQEAQHRQAVLVQKLQAKVKQKYNHGLIKFSLCLSKGPVSHRWEAKEEHSLERALVQLEEEQQRCENLAEVNTLLREHLGKANEVNTALREDVRKLTVDWTRARDELELKESEWRTEREFFEGYLKCEHDRLLNLWRQVVTFRRHFLEMKTATDRDLSALKADQIRLSGSILVSCFHLSSGTWHWESNTLERSAPRNQTQQLCARAQELEKEVYQKTQEVMCLQVKGDMEKEELQGRVMELSALLAQSQKQNEEKEKTVKTLSDTMEILETSRLAVEYKASLTKNAKEETLSLHQVLKDITQVNNIWSAWAHLLSPILLMHSFCLFPWQDLREQLSASQDSVRSLQHQQRQEEEECKMLRQRLQQLEENCKTLTSQTQHLQSLVETLSSDRVNLEKAREELQQQLEVSEQEAWRLRRSNTELQLKEDLAQGEKEEQHLEIERILRERERLDLGTPRAWGCVPD</sequence>
<dbReference type="AlphaFoldDB" id="A0A452I9R6"/>
<dbReference type="Ensembl" id="ENSGAGT00000027804.1">
    <property type="protein sequence ID" value="ENSGAGP00000024429.1"/>
    <property type="gene ID" value="ENSGAGG00000017849.1"/>
</dbReference>
<protein>
    <recommendedName>
        <fullName evidence="3">Rootletin-like coiled-coil domain-containing protein</fullName>
    </recommendedName>
</protein>
<feature type="coiled-coil region" evidence="2">
    <location>
        <begin position="379"/>
        <end position="462"/>
    </location>
</feature>
<accession>A0A452I9R6</accession>
<evidence type="ECO:0000313" key="4">
    <source>
        <dbReference type="Ensembl" id="ENSGAGP00000024429.1"/>
    </source>
</evidence>
<dbReference type="PANTHER" id="PTHR23159">
    <property type="entry name" value="CENTROSOMAL PROTEIN 2"/>
    <property type="match status" value="1"/>
</dbReference>
<dbReference type="GO" id="GO:0005813">
    <property type="term" value="C:centrosome"/>
    <property type="evidence" value="ECO:0007669"/>
    <property type="project" value="TreeGrafter"/>
</dbReference>
<dbReference type="PANTHER" id="PTHR23159:SF1">
    <property type="entry name" value="CENTROSOME-ASSOCIATED PROTEIN CEP250"/>
    <property type="match status" value="1"/>
</dbReference>
<keyword evidence="1 2" id="KW-0175">Coiled coil</keyword>
<reference evidence="5" key="1">
    <citation type="journal article" date="2017" name="PLoS ONE">
        <title>The Agassiz's desert tortoise genome provides a resource for the conservation of a threatened species.</title>
        <authorList>
            <person name="Tollis M."/>
            <person name="DeNardo D.F."/>
            <person name="Cornelius J.A."/>
            <person name="Dolby G.A."/>
            <person name="Edwards T."/>
            <person name="Henen B.T."/>
            <person name="Karl A.E."/>
            <person name="Murphy R.W."/>
            <person name="Kusumi K."/>
        </authorList>
    </citation>
    <scope>NUCLEOTIDE SEQUENCE [LARGE SCALE GENOMIC DNA]</scope>
</reference>
<proteinExistence type="predicted"/>
<reference evidence="4" key="2">
    <citation type="submission" date="2025-08" db="UniProtKB">
        <authorList>
            <consortium name="Ensembl"/>
        </authorList>
    </citation>
    <scope>IDENTIFICATION</scope>
</reference>
<reference evidence="4" key="3">
    <citation type="submission" date="2025-09" db="UniProtKB">
        <authorList>
            <consortium name="Ensembl"/>
        </authorList>
    </citation>
    <scope>IDENTIFICATION</scope>
</reference>
<organism evidence="4 5">
    <name type="scientific">Gopherus agassizii</name>
    <name type="common">Agassiz's desert tortoise</name>
    <dbReference type="NCBI Taxonomy" id="38772"/>
    <lineage>
        <taxon>Eukaryota</taxon>
        <taxon>Metazoa</taxon>
        <taxon>Chordata</taxon>
        <taxon>Craniata</taxon>
        <taxon>Vertebrata</taxon>
        <taxon>Euteleostomi</taxon>
        <taxon>Archelosauria</taxon>
        <taxon>Testudinata</taxon>
        <taxon>Testudines</taxon>
        <taxon>Cryptodira</taxon>
        <taxon>Durocryptodira</taxon>
        <taxon>Testudinoidea</taxon>
        <taxon>Testudinidae</taxon>
        <taxon>Gopherus</taxon>
    </lineage>
</organism>
<feature type="coiled-coil region" evidence="2">
    <location>
        <begin position="88"/>
        <end position="122"/>
    </location>
</feature>
<dbReference type="InterPro" id="IPR055167">
    <property type="entry name" value="Rootletin-like_CC"/>
</dbReference>
<dbReference type="Proteomes" id="UP000291020">
    <property type="component" value="Unassembled WGS sequence"/>
</dbReference>
<evidence type="ECO:0000313" key="5">
    <source>
        <dbReference type="Proteomes" id="UP000291020"/>
    </source>
</evidence>
<dbReference type="GO" id="GO:0060271">
    <property type="term" value="P:cilium assembly"/>
    <property type="evidence" value="ECO:0007669"/>
    <property type="project" value="TreeGrafter"/>
</dbReference>
<name>A0A452I9R6_9SAUR</name>
<keyword evidence="5" id="KW-1185">Reference proteome</keyword>
<evidence type="ECO:0000256" key="1">
    <source>
        <dbReference type="ARBA" id="ARBA00023054"/>
    </source>
</evidence>